<sequence length="138" mass="16056">MKTKKSEKIQDLIIDKYYGEIERDVSGLDCKNAFIEKKLKLLKNKLEVIDNLPPVKVDIQKIIENAIETKAKKQEKVNFILFLFFSFLVFSIYVLVINIRGFEFFVKLQILVGTLIPWFLIPVSLIFSKGKVGENEEQ</sequence>
<dbReference type="Proteomes" id="UP000006889">
    <property type="component" value="Chromosome"/>
</dbReference>
<dbReference type="KEGG" id="cow:Calow_1445"/>
<reference evidence="2 3" key="2">
    <citation type="journal article" date="2011" name="J. Bacteriol.">
        <title>Complete genome sequences for the anaerobic, extremely thermophilic plant biomass-degrading bacteria Caldicellulosiruptor hydrothermalis, Caldicellulosiruptor kristjanssonii, Caldicellulosiruptor kronotskyensis, Caldicellulosiruptor owensenis, and Caldicellulosiruptor lactoaceticus.</title>
        <authorList>
            <person name="Blumer-Schuette S.E."/>
            <person name="Ozdemir I."/>
            <person name="Mistry D."/>
            <person name="Lucas S."/>
            <person name="Lapidus A."/>
            <person name="Cheng J.F."/>
            <person name="Goodwin L.A."/>
            <person name="Pitluck S."/>
            <person name="Land M.L."/>
            <person name="Hauser L.J."/>
            <person name="Woyke T."/>
            <person name="Mikhailova N."/>
            <person name="Pati A."/>
            <person name="Kyrpides N.C."/>
            <person name="Ivanova N."/>
            <person name="Detter J.C."/>
            <person name="Walston-Davenport K."/>
            <person name="Han S."/>
            <person name="Adams M.W."/>
            <person name="Kelly R.M."/>
        </authorList>
    </citation>
    <scope>NUCLEOTIDE SEQUENCE [LARGE SCALE GENOMIC DNA]</scope>
    <source>
        <strain evidence="3">ATCC 700167 / DSM 13100 / OL</strain>
    </source>
</reference>
<keyword evidence="1" id="KW-0472">Membrane</keyword>
<reference key="1">
    <citation type="submission" date="2010-09" db="EMBL/GenBank/DDBJ databases">
        <title>Complete sequence of Caldicellulosiruptor owensensis OL.</title>
        <authorList>
            <consortium name="US DOE Joint Genome Institute"/>
            <person name="Lucas S."/>
            <person name="Copeland A."/>
            <person name="Lapidus A."/>
            <person name="Cheng J.-F."/>
            <person name="Bruce D."/>
            <person name="Goodwin L."/>
            <person name="Pitluck S."/>
            <person name="Davenport K."/>
            <person name="Detter J.C."/>
            <person name="Han C."/>
            <person name="Tapia R."/>
            <person name="Land M."/>
            <person name="Hauser L."/>
            <person name="Chang Y.-J."/>
            <person name="Jeffries C."/>
            <person name="Kyrpides N."/>
            <person name="Ivanova N."/>
            <person name="Mikhailova N."/>
            <person name="Blumer-Schuette S.E."/>
            <person name="Kelly R.M."/>
            <person name="Woyke T."/>
        </authorList>
    </citation>
    <scope>NUCLEOTIDE SEQUENCE</scope>
    <source>
        <strain>OL</strain>
    </source>
</reference>
<evidence type="ECO:0000313" key="3">
    <source>
        <dbReference type="Proteomes" id="UP000006889"/>
    </source>
</evidence>
<dbReference type="OrthoDB" id="1716724at2"/>
<dbReference type="AlphaFoldDB" id="E4Q2X4"/>
<dbReference type="STRING" id="632518.Calow_1445"/>
<gene>
    <name evidence="2" type="ordered locus">Calow_1445</name>
</gene>
<evidence type="ECO:0008006" key="4">
    <source>
        <dbReference type="Google" id="ProtNLM"/>
    </source>
</evidence>
<organism evidence="2 3">
    <name type="scientific">Caldicellulosiruptor owensensis (strain ATCC 700167 / DSM 13100 / OL)</name>
    <dbReference type="NCBI Taxonomy" id="632518"/>
    <lineage>
        <taxon>Bacteria</taxon>
        <taxon>Bacillati</taxon>
        <taxon>Bacillota</taxon>
        <taxon>Bacillota incertae sedis</taxon>
        <taxon>Caldicellulosiruptorales</taxon>
        <taxon>Caldicellulosiruptoraceae</taxon>
        <taxon>Caldicellulosiruptor</taxon>
    </lineage>
</organism>
<accession>E4Q2X4</accession>
<keyword evidence="1" id="KW-1133">Transmembrane helix</keyword>
<feature type="transmembrane region" description="Helical" evidence="1">
    <location>
        <begin position="105"/>
        <end position="127"/>
    </location>
</feature>
<keyword evidence="3" id="KW-1185">Reference proteome</keyword>
<protein>
    <recommendedName>
        <fullName evidence="4">YxlC family protein</fullName>
    </recommendedName>
</protein>
<dbReference type="EMBL" id="CP002216">
    <property type="protein sequence ID" value="ADQ04992.1"/>
    <property type="molecule type" value="Genomic_DNA"/>
</dbReference>
<proteinExistence type="predicted"/>
<dbReference type="RefSeq" id="WP_013412352.1">
    <property type="nucleotide sequence ID" value="NC_014657.1"/>
</dbReference>
<name>E4Q2X4_CALOW</name>
<dbReference type="HOGENOM" id="CLU_1913199_0_0_9"/>
<evidence type="ECO:0000313" key="2">
    <source>
        <dbReference type="EMBL" id="ADQ04992.1"/>
    </source>
</evidence>
<keyword evidence="1" id="KW-0812">Transmembrane</keyword>
<feature type="transmembrane region" description="Helical" evidence="1">
    <location>
        <begin position="79"/>
        <end position="99"/>
    </location>
</feature>
<evidence type="ECO:0000256" key="1">
    <source>
        <dbReference type="SAM" id="Phobius"/>
    </source>
</evidence>